<dbReference type="Proteomes" id="UP000305067">
    <property type="component" value="Unassembled WGS sequence"/>
</dbReference>
<dbReference type="InterPro" id="IPR001810">
    <property type="entry name" value="F-box_dom"/>
</dbReference>
<gene>
    <name evidence="3" type="ORF">BDV98DRAFT_608410</name>
</gene>
<dbReference type="AlphaFoldDB" id="A0A5C3Q298"/>
<dbReference type="PANTHER" id="PTHR12100:SF1">
    <property type="entry name" value="RECYCLIN-1"/>
    <property type="match status" value="1"/>
</dbReference>
<feature type="compositionally biased region" description="Acidic residues" evidence="1">
    <location>
        <begin position="567"/>
        <end position="577"/>
    </location>
</feature>
<dbReference type="EMBL" id="ML178864">
    <property type="protein sequence ID" value="TFK96224.1"/>
    <property type="molecule type" value="Genomic_DNA"/>
</dbReference>
<dbReference type="GO" id="GO:0006887">
    <property type="term" value="P:exocytosis"/>
    <property type="evidence" value="ECO:0007669"/>
    <property type="project" value="TreeGrafter"/>
</dbReference>
<dbReference type="SUPFAM" id="SSF81383">
    <property type="entry name" value="F-box domain"/>
    <property type="match status" value="1"/>
</dbReference>
<evidence type="ECO:0000256" key="1">
    <source>
        <dbReference type="SAM" id="MobiDB-lite"/>
    </source>
</evidence>
<dbReference type="OrthoDB" id="5554140at2759"/>
<feature type="domain" description="F-box" evidence="2">
    <location>
        <begin position="20"/>
        <end position="66"/>
    </location>
</feature>
<accession>A0A5C3Q298</accession>
<dbReference type="PANTHER" id="PTHR12100">
    <property type="entry name" value="SEC10"/>
    <property type="match status" value="1"/>
</dbReference>
<dbReference type="STRING" id="1884261.A0A5C3Q298"/>
<dbReference type="Pfam" id="PF00646">
    <property type="entry name" value="F-box"/>
    <property type="match status" value="1"/>
</dbReference>
<name>A0A5C3Q298_9AGAR</name>
<evidence type="ECO:0000313" key="3">
    <source>
        <dbReference type="EMBL" id="TFK96224.1"/>
    </source>
</evidence>
<dbReference type="Pfam" id="PF07393">
    <property type="entry name" value="Sec10_HB"/>
    <property type="match status" value="1"/>
</dbReference>
<reference evidence="3 4" key="1">
    <citation type="journal article" date="2019" name="Nat. Ecol. Evol.">
        <title>Megaphylogeny resolves global patterns of mushroom evolution.</title>
        <authorList>
            <person name="Varga T."/>
            <person name="Krizsan K."/>
            <person name="Foldi C."/>
            <person name="Dima B."/>
            <person name="Sanchez-Garcia M."/>
            <person name="Sanchez-Ramirez S."/>
            <person name="Szollosi G.J."/>
            <person name="Szarkandi J.G."/>
            <person name="Papp V."/>
            <person name="Albert L."/>
            <person name="Andreopoulos W."/>
            <person name="Angelini C."/>
            <person name="Antonin V."/>
            <person name="Barry K.W."/>
            <person name="Bougher N.L."/>
            <person name="Buchanan P."/>
            <person name="Buyck B."/>
            <person name="Bense V."/>
            <person name="Catcheside P."/>
            <person name="Chovatia M."/>
            <person name="Cooper J."/>
            <person name="Damon W."/>
            <person name="Desjardin D."/>
            <person name="Finy P."/>
            <person name="Geml J."/>
            <person name="Haridas S."/>
            <person name="Hughes K."/>
            <person name="Justo A."/>
            <person name="Karasinski D."/>
            <person name="Kautmanova I."/>
            <person name="Kiss B."/>
            <person name="Kocsube S."/>
            <person name="Kotiranta H."/>
            <person name="LaButti K.M."/>
            <person name="Lechner B.E."/>
            <person name="Liimatainen K."/>
            <person name="Lipzen A."/>
            <person name="Lukacs Z."/>
            <person name="Mihaltcheva S."/>
            <person name="Morgado L.N."/>
            <person name="Niskanen T."/>
            <person name="Noordeloos M.E."/>
            <person name="Ohm R.A."/>
            <person name="Ortiz-Santana B."/>
            <person name="Ovrebo C."/>
            <person name="Racz N."/>
            <person name="Riley R."/>
            <person name="Savchenko A."/>
            <person name="Shiryaev A."/>
            <person name="Soop K."/>
            <person name="Spirin V."/>
            <person name="Szebenyi C."/>
            <person name="Tomsovsky M."/>
            <person name="Tulloss R.E."/>
            <person name="Uehling J."/>
            <person name="Grigoriev I.V."/>
            <person name="Vagvolgyi C."/>
            <person name="Papp T."/>
            <person name="Martin F.M."/>
            <person name="Miettinen O."/>
            <person name="Hibbett D.S."/>
            <person name="Nagy L.G."/>
        </authorList>
    </citation>
    <scope>NUCLEOTIDE SEQUENCE [LARGE SCALE GENOMIC DNA]</scope>
    <source>
        <strain evidence="3 4">CBS 309.79</strain>
    </source>
</reference>
<feature type="region of interest" description="Disordered" evidence="1">
    <location>
        <begin position="567"/>
        <end position="596"/>
    </location>
</feature>
<dbReference type="InterPro" id="IPR009976">
    <property type="entry name" value="Sec10-like"/>
</dbReference>
<dbReference type="InterPro" id="IPR036047">
    <property type="entry name" value="F-box-like_dom_sf"/>
</dbReference>
<dbReference type="InterPro" id="IPR048627">
    <property type="entry name" value="Sec10_HB"/>
</dbReference>
<protein>
    <submittedName>
        <fullName evidence="3">Exocyst complex component Sec10-domain-containing protein</fullName>
    </submittedName>
</protein>
<organism evidence="3 4">
    <name type="scientific">Pterulicium gracile</name>
    <dbReference type="NCBI Taxonomy" id="1884261"/>
    <lineage>
        <taxon>Eukaryota</taxon>
        <taxon>Fungi</taxon>
        <taxon>Dikarya</taxon>
        <taxon>Basidiomycota</taxon>
        <taxon>Agaricomycotina</taxon>
        <taxon>Agaricomycetes</taxon>
        <taxon>Agaricomycetidae</taxon>
        <taxon>Agaricales</taxon>
        <taxon>Pleurotineae</taxon>
        <taxon>Pterulaceae</taxon>
        <taxon>Pterulicium</taxon>
    </lineage>
</organism>
<evidence type="ECO:0000313" key="4">
    <source>
        <dbReference type="Proteomes" id="UP000305067"/>
    </source>
</evidence>
<keyword evidence="4" id="KW-1185">Reference proteome</keyword>
<dbReference type="GO" id="GO:0000145">
    <property type="term" value="C:exocyst"/>
    <property type="evidence" value="ECO:0007669"/>
    <property type="project" value="TreeGrafter"/>
</dbReference>
<dbReference type="PROSITE" id="PS50181">
    <property type="entry name" value="FBOX"/>
    <property type="match status" value="1"/>
</dbReference>
<sequence>MDRYSTLEPVRLHGQAHPTSLFVGKLPTDLHLLVLSYLPVPDFPAYSRCSHATSSLAVTDKIWQSRLGALGPHSPAVLEHLENVAKSQNGSAPKGPATLQATVDDEFGSFETGGDVGSSLMSGAEDPSAGEYTDFVGAFDAFTVVEPPTMPKKETPLTQYIRAHNLLKPLLRTLSAPPHLVLNALDKVAMPADFGYEGGMLMMRAQVLDLMAHFLSDAVKPVRNCATLMYSLRGAIDRFDSSLLSAFDDADSRGNELIMKEAAEASWTIYSPNVTETSSDWELGKVWTEKREIFYEQSKWDPMDNFTEDGQLVFDAMDEFMSGVFSAIVENGSRCARVFPRDSGVLLLFAERLANEVVGEYIASLLARARELSNQKYLVAVAATFREASRMVDAVLQAAGAAESQSPSESSSPPYVTKTKAEDVIYKMYEMNMDEYLDEEIDSAKVTFDAITSSWAKQQNHPSNSAAYASASSSSQPPAFLASQNPAQMKRNLITSFTDVLLLPVTIVPRTVNTAVGAVGVVGGMAFQGISMLNPQRWVGGGQTRSEPPKPAAYSKEFVEDTEEVFDIGDDDSDDGDEKASQQNDTAPRKTDSSIVTASSSTATIESSSQIHTHTNSIAKDGVASSLDLFISLDVALELIHADRESLKRVETFVRYPGHYGHRVRDTMEEIFILMLHALGEGHTSKGFGLATEQMSQYKPSDHALNGDHSSTVAPLVQFFELVHIADTMQSMVQVYYDKEIASHIDRTDFLNAVVREKGRFENALDDCVAAGLNGGTDVLMNQVEHIILTLTKPREYYPPEGTALELGPTQGCTEAIKCLETHCRLLKGSTSKEVLEVFYQEVGIRLIAIIQKHIKRQIISLSGGFQVIADLNTYHSFINSLKVPTISAEFAHLKMLGHVYVVEDAKDLAQIVRDVTRYGGAYRPEDVYEFIQRRSDWKSIEKTVDKTMYNLSFKEDCTIC</sequence>
<proteinExistence type="predicted"/>
<dbReference type="GO" id="GO:0006893">
    <property type="term" value="P:Golgi to plasma membrane transport"/>
    <property type="evidence" value="ECO:0007669"/>
    <property type="project" value="TreeGrafter"/>
</dbReference>
<evidence type="ECO:0000259" key="2">
    <source>
        <dbReference type="PROSITE" id="PS50181"/>
    </source>
</evidence>